<keyword evidence="2" id="KW-1185">Reference proteome</keyword>
<proteinExistence type="predicted"/>
<sequence>MELDDKAIIDKFFIYGIPKLSQVLYSLSQLSLDKLNPLFDKVSPLKGEVHVFRLLGRHDDVTKTWLNQKVDLGLMKDYLKESGITFSFTKVEGGYNFYYRFNEQKSANEALDKFFINVATNPNQFARRILRKSGKVTFEERLEEAQKMKYKGNLNRQMQTKSKKERA</sequence>
<comment type="caution">
    <text evidence="1">The sequence shown here is derived from an EMBL/GenBank/DDBJ whole genome shotgun (WGS) entry which is preliminary data.</text>
</comment>
<dbReference type="AlphaFoldDB" id="A0A841C7M6"/>
<reference evidence="1 2" key="1">
    <citation type="submission" date="2020-08" db="EMBL/GenBank/DDBJ databases">
        <title>Genomic Encyclopedia of Type Strains, Phase IV (KMG-IV): sequencing the most valuable type-strain genomes for metagenomic binning, comparative biology and taxonomic classification.</title>
        <authorList>
            <person name="Goeker M."/>
        </authorList>
    </citation>
    <scope>NUCLEOTIDE SEQUENCE [LARGE SCALE GENOMIC DNA]</scope>
    <source>
        <strain evidence="1 2">DSM 14925</strain>
    </source>
</reference>
<organism evidence="1 2">
    <name type="scientific">Lactovum miscens</name>
    <dbReference type="NCBI Taxonomy" id="190387"/>
    <lineage>
        <taxon>Bacteria</taxon>
        <taxon>Bacillati</taxon>
        <taxon>Bacillota</taxon>
        <taxon>Bacilli</taxon>
        <taxon>Lactobacillales</taxon>
        <taxon>Streptococcaceae</taxon>
        <taxon>Lactovum</taxon>
    </lineage>
</organism>
<dbReference type="Proteomes" id="UP000562464">
    <property type="component" value="Unassembled WGS sequence"/>
</dbReference>
<dbReference type="InterPro" id="IPR024234">
    <property type="entry name" value="DUF3801"/>
</dbReference>
<dbReference type="RefSeq" id="WP_183538929.1">
    <property type="nucleotide sequence ID" value="NZ_JACHHV010000005.1"/>
</dbReference>
<gene>
    <name evidence="1" type="ORF">HNQ37_000464</name>
</gene>
<dbReference type="Pfam" id="PF12687">
    <property type="entry name" value="DUF3801"/>
    <property type="match status" value="1"/>
</dbReference>
<dbReference type="EMBL" id="JACHHV010000005">
    <property type="protein sequence ID" value="MBB5887592.1"/>
    <property type="molecule type" value="Genomic_DNA"/>
</dbReference>
<evidence type="ECO:0008006" key="3">
    <source>
        <dbReference type="Google" id="ProtNLM"/>
    </source>
</evidence>
<evidence type="ECO:0000313" key="2">
    <source>
        <dbReference type="Proteomes" id="UP000562464"/>
    </source>
</evidence>
<evidence type="ECO:0000313" key="1">
    <source>
        <dbReference type="EMBL" id="MBB5887592.1"/>
    </source>
</evidence>
<protein>
    <recommendedName>
        <fullName evidence="3">DUF3801 domain-containing protein</fullName>
    </recommendedName>
</protein>
<name>A0A841C7M6_9LACT</name>
<accession>A0A841C7M6</accession>